<dbReference type="PROSITE" id="PS50110">
    <property type="entry name" value="RESPONSE_REGULATORY"/>
    <property type="match status" value="1"/>
</dbReference>
<name>A0A368W204_9BACL</name>
<keyword evidence="4" id="KW-0418">Kinase</keyword>
<dbReference type="Pfam" id="PF00196">
    <property type="entry name" value="GerE"/>
    <property type="match status" value="1"/>
</dbReference>
<feature type="transmembrane region" description="Helical" evidence="11">
    <location>
        <begin position="135"/>
        <end position="157"/>
    </location>
</feature>
<dbReference type="InterPro" id="IPR058245">
    <property type="entry name" value="NreC/VraR/RcsB-like_REC"/>
</dbReference>
<dbReference type="EMBL" id="QPJD01000007">
    <property type="protein sequence ID" value="RCW47952.1"/>
    <property type="molecule type" value="Genomic_DNA"/>
</dbReference>
<feature type="transmembrane region" description="Helical" evidence="11">
    <location>
        <begin position="65"/>
        <end position="85"/>
    </location>
</feature>
<dbReference type="Pfam" id="PF02518">
    <property type="entry name" value="HATPase_c"/>
    <property type="match status" value="1"/>
</dbReference>
<feature type="domain" description="Response regulatory" evidence="14">
    <location>
        <begin position="388"/>
        <end position="504"/>
    </location>
</feature>
<evidence type="ECO:0000256" key="5">
    <source>
        <dbReference type="ARBA" id="ARBA00022840"/>
    </source>
</evidence>
<dbReference type="InterPro" id="IPR011712">
    <property type="entry name" value="Sig_transdc_His_kin_sub3_dim/P"/>
</dbReference>
<evidence type="ECO:0000313" key="15">
    <source>
        <dbReference type="EMBL" id="RCW47952.1"/>
    </source>
</evidence>
<keyword evidence="6" id="KW-0902">Two-component regulatory system</keyword>
<dbReference type="InterPro" id="IPR001789">
    <property type="entry name" value="Sig_transdc_resp-reg_receiver"/>
</dbReference>
<dbReference type="InterPro" id="IPR005467">
    <property type="entry name" value="His_kinase_dom"/>
</dbReference>
<keyword evidence="11" id="KW-0812">Transmembrane</keyword>
<dbReference type="Gene3D" id="3.40.50.2300">
    <property type="match status" value="1"/>
</dbReference>
<gene>
    <name evidence="15" type="ORF">DFP97_107154</name>
</gene>
<evidence type="ECO:0000256" key="4">
    <source>
        <dbReference type="ARBA" id="ARBA00022777"/>
    </source>
</evidence>
<keyword evidence="7" id="KW-0805">Transcription regulation</keyword>
<evidence type="ECO:0000256" key="7">
    <source>
        <dbReference type="ARBA" id="ARBA00023015"/>
    </source>
</evidence>
<dbReference type="GO" id="GO:0016020">
    <property type="term" value="C:membrane"/>
    <property type="evidence" value="ECO:0007669"/>
    <property type="project" value="InterPro"/>
</dbReference>
<dbReference type="GO" id="GO:0005524">
    <property type="term" value="F:ATP binding"/>
    <property type="evidence" value="ECO:0007669"/>
    <property type="project" value="UniProtKB-KW"/>
</dbReference>
<dbReference type="PANTHER" id="PTHR43214">
    <property type="entry name" value="TWO-COMPONENT RESPONSE REGULATOR"/>
    <property type="match status" value="1"/>
</dbReference>
<evidence type="ECO:0000259" key="14">
    <source>
        <dbReference type="PROSITE" id="PS50110"/>
    </source>
</evidence>
<evidence type="ECO:0000256" key="6">
    <source>
        <dbReference type="ARBA" id="ARBA00023012"/>
    </source>
</evidence>
<feature type="transmembrane region" description="Helical" evidence="11">
    <location>
        <begin position="12"/>
        <end position="31"/>
    </location>
</feature>
<proteinExistence type="predicted"/>
<dbReference type="Gene3D" id="3.30.565.10">
    <property type="entry name" value="Histidine kinase-like ATPase, C-terminal domain"/>
    <property type="match status" value="1"/>
</dbReference>
<keyword evidence="16" id="KW-1185">Reference proteome</keyword>
<dbReference type="InterPro" id="IPR036890">
    <property type="entry name" value="HATPase_C_sf"/>
</dbReference>
<dbReference type="OrthoDB" id="9781904at2"/>
<evidence type="ECO:0000256" key="9">
    <source>
        <dbReference type="ARBA" id="ARBA00023163"/>
    </source>
</evidence>
<organism evidence="15 16">
    <name type="scientific">Paenibacillus prosopidis</name>
    <dbReference type="NCBI Taxonomy" id="630520"/>
    <lineage>
        <taxon>Bacteria</taxon>
        <taxon>Bacillati</taxon>
        <taxon>Bacillota</taxon>
        <taxon>Bacilli</taxon>
        <taxon>Bacillales</taxon>
        <taxon>Paenibacillaceae</taxon>
        <taxon>Paenibacillus</taxon>
    </lineage>
</organism>
<evidence type="ECO:0000256" key="2">
    <source>
        <dbReference type="ARBA" id="ARBA00022679"/>
    </source>
</evidence>
<dbReference type="InterPro" id="IPR039420">
    <property type="entry name" value="WalR-like"/>
</dbReference>
<dbReference type="PROSITE" id="PS50109">
    <property type="entry name" value="HIS_KIN"/>
    <property type="match status" value="1"/>
</dbReference>
<reference evidence="15 16" key="1">
    <citation type="submission" date="2018-07" db="EMBL/GenBank/DDBJ databases">
        <title>Genomic Encyclopedia of Type Strains, Phase III (KMG-III): the genomes of soil and plant-associated and newly described type strains.</title>
        <authorList>
            <person name="Whitman W."/>
        </authorList>
    </citation>
    <scope>NUCLEOTIDE SEQUENCE [LARGE SCALE GENOMIC DNA]</scope>
    <source>
        <strain evidence="15 16">CECT 7506</strain>
    </source>
</reference>
<dbReference type="SUPFAM" id="SSF55874">
    <property type="entry name" value="ATPase domain of HSP90 chaperone/DNA topoisomerase II/histidine kinase"/>
    <property type="match status" value="1"/>
</dbReference>
<dbReference type="Pfam" id="PF00072">
    <property type="entry name" value="Response_reg"/>
    <property type="match status" value="1"/>
</dbReference>
<evidence type="ECO:0000256" key="8">
    <source>
        <dbReference type="ARBA" id="ARBA00023125"/>
    </source>
</evidence>
<evidence type="ECO:0000256" key="11">
    <source>
        <dbReference type="SAM" id="Phobius"/>
    </source>
</evidence>
<dbReference type="CDD" id="cd06170">
    <property type="entry name" value="LuxR_C_like"/>
    <property type="match status" value="1"/>
</dbReference>
<dbReference type="CDD" id="cd16917">
    <property type="entry name" value="HATPase_UhpB-NarQ-NarX-like"/>
    <property type="match status" value="1"/>
</dbReference>
<keyword evidence="5" id="KW-0067">ATP-binding</keyword>
<keyword evidence="8 15" id="KW-0238">DNA-binding</keyword>
<dbReference type="PROSITE" id="PS50043">
    <property type="entry name" value="HTH_LUXR_2"/>
    <property type="match status" value="1"/>
</dbReference>
<keyword evidence="1 10" id="KW-0597">Phosphoprotein</keyword>
<evidence type="ECO:0000259" key="13">
    <source>
        <dbReference type="PROSITE" id="PS50109"/>
    </source>
</evidence>
<dbReference type="SUPFAM" id="SSF52172">
    <property type="entry name" value="CheY-like"/>
    <property type="match status" value="1"/>
</dbReference>
<dbReference type="AlphaFoldDB" id="A0A368W204"/>
<feature type="transmembrane region" description="Helical" evidence="11">
    <location>
        <begin position="105"/>
        <end position="123"/>
    </location>
</feature>
<dbReference type="GO" id="GO:0003677">
    <property type="term" value="F:DNA binding"/>
    <property type="evidence" value="ECO:0007669"/>
    <property type="project" value="UniProtKB-KW"/>
</dbReference>
<dbReference type="GO" id="GO:0006355">
    <property type="term" value="P:regulation of DNA-templated transcription"/>
    <property type="evidence" value="ECO:0007669"/>
    <property type="project" value="InterPro"/>
</dbReference>
<dbReference type="PRINTS" id="PR00038">
    <property type="entry name" value="HTHLUXR"/>
</dbReference>
<keyword evidence="3" id="KW-0547">Nucleotide-binding</keyword>
<dbReference type="GO" id="GO:0000155">
    <property type="term" value="F:phosphorelay sensor kinase activity"/>
    <property type="evidence" value="ECO:0007669"/>
    <property type="project" value="InterPro"/>
</dbReference>
<dbReference type="InterPro" id="IPR011006">
    <property type="entry name" value="CheY-like_superfamily"/>
</dbReference>
<dbReference type="GO" id="GO:0046983">
    <property type="term" value="F:protein dimerization activity"/>
    <property type="evidence" value="ECO:0007669"/>
    <property type="project" value="InterPro"/>
</dbReference>
<dbReference type="CDD" id="cd17535">
    <property type="entry name" value="REC_NarL-like"/>
    <property type="match status" value="1"/>
</dbReference>
<dbReference type="Proteomes" id="UP000252415">
    <property type="component" value="Unassembled WGS sequence"/>
</dbReference>
<accession>A0A368W204</accession>
<evidence type="ECO:0000256" key="3">
    <source>
        <dbReference type="ARBA" id="ARBA00022741"/>
    </source>
</evidence>
<evidence type="ECO:0000313" key="16">
    <source>
        <dbReference type="Proteomes" id="UP000252415"/>
    </source>
</evidence>
<dbReference type="SMART" id="SM00387">
    <property type="entry name" value="HATPase_c"/>
    <property type="match status" value="1"/>
</dbReference>
<dbReference type="Pfam" id="PF07730">
    <property type="entry name" value="HisKA_3"/>
    <property type="match status" value="1"/>
</dbReference>
<dbReference type="PANTHER" id="PTHR43214:SF24">
    <property type="entry name" value="TRANSCRIPTIONAL REGULATORY PROTEIN NARL-RELATED"/>
    <property type="match status" value="1"/>
</dbReference>
<evidence type="ECO:0000256" key="1">
    <source>
        <dbReference type="ARBA" id="ARBA00022553"/>
    </source>
</evidence>
<comment type="caution">
    <text evidence="15">The sequence shown here is derived from an EMBL/GenBank/DDBJ whole genome shotgun (WGS) entry which is preliminary data.</text>
</comment>
<feature type="domain" description="HTH luxR-type" evidence="12">
    <location>
        <begin position="534"/>
        <end position="599"/>
    </location>
</feature>
<dbReference type="SMART" id="SM00448">
    <property type="entry name" value="REC"/>
    <property type="match status" value="1"/>
</dbReference>
<keyword evidence="11" id="KW-1133">Transmembrane helix</keyword>
<dbReference type="SMART" id="SM00421">
    <property type="entry name" value="HTH_LUXR"/>
    <property type="match status" value="1"/>
</dbReference>
<keyword evidence="9" id="KW-0804">Transcription</keyword>
<sequence length="604" mass="68510">MRGLITRWEWYDWFMIALRICWCISIIGLLWEVEGQWNFPFWIKMVIAFIVISVPYLVMRINQHLYVACELLLPGVILFLLNKSHPDTHLYLLPISFMIGYNSPGYAFIWLAPLTALAFPAWLGWHMNYYSWDTVVFGIIFNYCVAYGLGYAFRLLITSTKQSKIIEEQNRMLEQNIKQIEKITLLEERNRLSREMHDTIGHMLTTMIMGMESIRASMAPGTEKSKIETLLSLTRAGFEDIRRNIHEIQTEQTDLPLPVLLDDIARAFAQQTGVKIELEQSGDPIPVHRPGRFTFMRCLQETLTNSVRHGQADRITVILRFEKDRIVLQIRDNGTGLEALQPGFGITGMRERLEALNGSLQVQSDSQNGTIVTCSLPYQSPETKQVIHVVIVDDQPIVLEGLKALLENEDGIHVASTAGNGLEAIRVCEQTNPDLVLMDMQMPVMDGISALQTIKQAYPGIKVLMMSTFDDLDQALTALKNGADGYCLKSAQLQELIETVRLVHSGGTAINREITAKMLERFDRVSEVAEPTAVDRFLYGLTKREMEILQYLDSGMRYKTLAAKLFLSEGTVRNYISTIYGKLGVSNREDAVEKARTEGLLTDN</sequence>
<feature type="transmembrane region" description="Helical" evidence="11">
    <location>
        <begin position="37"/>
        <end position="58"/>
    </location>
</feature>
<dbReference type="Gene3D" id="1.20.5.1930">
    <property type="match status" value="1"/>
</dbReference>
<dbReference type="InterPro" id="IPR000792">
    <property type="entry name" value="Tscrpt_reg_LuxR_C"/>
</dbReference>
<evidence type="ECO:0000256" key="10">
    <source>
        <dbReference type="PROSITE-ProRule" id="PRU00169"/>
    </source>
</evidence>
<feature type="domain" description="Histidine kinase" evidence="13">
    <location>
        <begin position="199"/>
        <end position="380"/>
    </location>
</feature>
<keyword evidence="2" id="KW-0808">Transferase</keyword>
<feature type="modified residue" description="4-aspartylphosphate" evidence="10">
    <location>
        <position position="439"/>
    </location>
</feature>
<evidence type="ECO:0000259" key="12">
    <source>
        <dbReference type="PROSITE" id="PS50043"/>
    </source>
</evidence>
<dbReference type="InterPro" id="IPR003594">
    <property type="entry name" value="HATPase_dom"/>
</dbReference>
<keyword evidence="11" id="KW-0472">Membrane</keyword>
<dbReference type="RefSeq" id="WP_114380354.1">
    <property type="nucleotide sequence ID" value="NZ_QPJD01000007.1"/>
</dbReference>
<protein>
    <submittedName>
        <fullName evidence="15">DNA-binding NarL/FixJ family response regulator</fullName>
    </submittedName>
</protein>